<sequence length="284" mass="31918">MAARKGAIAFGLVYIPVELYAATQDDAVRFNQLAKDSMKRVRYVKTCPDCKRELRPEDIVKGYQYEKGKYVVVTDEELEAIKTSADRAMKIVQFSDIEEVPPLYFEKPYQVIAQAGGEKPLELLRRAMADEGKIAIGTTVMGNSETPIALIPYEDDLVMMTLHFQSEVKDIPKSLQHPDVADEELSMARKLIESMTEPFDPARFKNSYQEKLMDLIQRKVAGQQVVTEKPAEQPSNIINLMDALSASLKAREEAETSPVDADDATNKEPPAKRPPRRRAPKKTA</sequence>
<keyword evidence="2 3" id="KW-0233">DNA recombination</keyword>
<name>A0A2K2UCV9_9ACTN</name>
<evidence type="ECO:0000256" key="4">
    <source>
        <dbReference type="SAM" id="MobiDB-lite"/>
    </source>
</evidence>
<keyword evidence="7" id="KW-1185">Reference proteome</keyword>
<feature type="domain" description="Ku" evidence="5">
    <location>
        <begin position="51"/>
        <end position="179"/>
    </location>
</feature>
<dbReference type="PANTHER" id="PTHR41251:SF1">
    <property type="entry name" value="NON-HOMOLOGOUS END JOINING PROTEIN KU"/>
    <property type="match status" value="1"/>
</dbReference>
<dbReference type="Proteomes" id="UP000236197">
    <property type="component" value="Unassembled WGS sequence"/>
</dbReference>
<evidence type="ECO:0000313" key="7">
    <source>
        <dbReference type="Proteomes" id="UP000236197"/>
    </source>
</evidence>
<feature type="compositionally biased region" description="Basic residues" evidence="4">
    <location>
        <begin position="273"/>
        <end position="284"/>
    </location>
</feature>
<dbReference type="Pfam" id="PF02735">
    <property type="entry name" value="Ku"/>
    <property type="match status" value="1"/>
</dbReference>
<dbReference type="SUPFAM" id="SSF100939">
    <property type="entry name" value="SPOC domain-like"/>
    <property type="match status" value="1"/>
</dbReference>
<protein>
    <recommendedName>
        <fullName evidence="3">Non-homologous end joining protein Ku</fullName>
    </recommendedName>
</protein>
<gene>
    <name evidence="3" type="primary">ku</name>
    <name evidence="6" type="ORF">C2L71_04905</name>
</gene>
<dbReference type="CDD" id="cd00789">
    <property type="entry name" value="KU_like"/>
    <property type="match status" value="1"/>
</dbReference>
<proteinExistence type="inferred from homology"/>
<feature type="region of interest" description="Disordered" evidence="4">
    <location>
        <begin position="248"/>
        <end position="284"/>
    </location>
</feature>
<comment type="similarity">
    <text evidence="3">Belongs to the prokaryotic Ku family.</text>
</comment>
<dbReference type="OrthoDB" id="9795084at2"/>
<organism evidence="6 7">
    <name type="scientific">Enteroscipio rubneri</name>
    <dbReference type="NCBI Taxonomy" id="2070686"/>
    <lineage>
        <taxon>Bacteria</taxon>
        <taxon>Bacillati</taxon>
        <taxon>Actinomycetota</taxon>
        <taxon>Coriobacteriia</taxon>
        <taxon>Eggerthellales</taxon>
        <taxon>Eggerthellaceae</taxon>
        <taxon>Enteroscipio</taxon>
    </lineage>
</organism>
<comment type="subunit">
    <text evidence="3">Homodimer. Interacts with LigD.</text>
</comment>
<evidence type="ECO:0000259" key="5">
    <source>
        <dbReference type="SMART" id="SM00559"/>
    </source>
</evidence>
<keyword evidence="3" id="KW-0234">DNA repair</keyword>
<dbReference type="InterPro" id="IPR006164">
    <property type="entry name" value="DNA_bd_Ku70/Ku80"/>
</dbReference>
<evidence type="ECO:0000256" key="3">
    <source>
        <dbReference type="HAMAP-Rule" id="MF_01875"/>
    </source>
</evidence>
<dbReference type="InterPro" id="IPR016194">
    <property type="entry name" value="SPOC-like_C_dom_sf"/>
</dbReference>
<evidence type="ECO:0000313" key="6">
    <source>
        <dbReference type="EMBL" id="PNV68167.1"/>
    </source>
</evidence>
<dbReference type="EMBL" id="PPEK01000003">
    <property type="protein sequence ID" value="PNV68167.1"/>
    <property type="molecule type" value="Genomic_DNA"/>
</dbReference>
<dbReference type="RefSeq" id="WP_103264646.1">
    <property type="nucleotide sequence ID" value="NZ_CABMLE010000003.1"/>
</dbReference>
<dbReference type="HAMAP" id="MF_01875">
    <property type="entry name" value="Prokaryotic_Ku"/>
    <property type="match status" value="1"/>
</dbReference>
<dbReference type="InterPro" id="IPR009187">
    <property type="entry name" value="Prok_Ku"/>
</dbReference>
<accession>A0A2K2UCV9</accession>
<dbReference type="PANTHER" id="PTHR41251">
    <property type="entry name" value="NON-HOMOLOGOUS END JOINING PROTEIN KU"/>
    <property type="match status" value="1"/>
</dbReference>
<dbReference type="GO" id="GO:0006303">
    <property type="term" value="P:double-strand break repair via nonhomologous end joining"/>
    <property type="evidence" value="ECO:0007669"/>
    <property type="project" value="UniProtKB-UniRule"/>
</dbReference>
<dbReference type="AlphaFoldDB" id="A0A2K2UCV9"/>
<keyword evidence="1 3" id="KW-0238">DNA-binding</keyword>
<dbReference type="GO" id="GO:0006310">
    <property type="term" value="P:DNA recombination"/>
    <property type="evidence" value="ECO:0007669"/>
    <property type="project" value="UniProtKB-KW"/>
</dbReference>
<dbReference type="Gene3D" id="2.40.290.10">
    <property type="match status" value="1"/>
</dbReference>
<dbReference type="PIRSF" id="PIRSF006493">
    <property type="entry name" value="Prok_Ku"/>
    <property type="match status" value="1"/>
</dbReference>
<evidence type="ECO:0000256" key="1">
    <source>
        <dbReference type="ARBA" id="ARBA00023125"/>
    </source>
</evidence>
<dbReference type="NCBIfam" id="TIGR02772">
    <property type="entry name" value="Ku_bact"/>
    <property type="match status" value="1"/>
</dbReference>
<dbReference type="GO" id="GO:0003690">
    <property type="term" value="F:double-stranded DNA binding"/>
    <property type="evidence" value="ECO:0007669"/>
    <property type="project" value="UniProtKB-UniRule"/>
</dbReference>
<comment type="caution">
    <text evidence="6">The sequence shown here is derived from an EMBL/GenBank/DDBJ whole genome shotgun (WGS) entry which is preliminary data.</text>
</comment>
<comment type="function">
    <text evidence="3">With LigD forms a non-homologous end joining (NHEJ) DNA repair enzyme, which repairs dsDNA breaks with reduced fidelity. Binds linear dsDNA with 5'- and 3'- overhangs but not closed circular dsDNA nor ssDNA. Recruits and stimulates the ligase activity of LigD.</text>
</comment>
<evidence type="ECO:0000256" key="2">
    <source>
        <dbReference type="ARBA" id="ARBA00023172"/>
    </source>
</evidence>
<keyword evidence="3" id="KW-0227">DNA damage</keyword>
<reference evidence="7" key="1">
    <citation type="submission" date="2018-01" db="EMBL/GenBank/DDBJ databases">
        <title>Rubneribacter badeniensis gen. nov., sp. nov., and Colonibacter rubneri, gen. nov., sp. nov., WGS of new members of the Eggerthellaceae.</title>
        <authorList>
            <person name="Danylec N."/>
            <person name="Stoll D.A."/>
            <person name="Doetsch A."/>
            <person name="Kulling S.E."/>
            <person name="Huch M."/>
        </authorList>
    </citation>
    <scope>NUCLEOTIDE SEQUENCE [LARGE SCALE GENOMIC DNA]</scope>
    <source>
        <strain evidence="7">ResAG-96</strain>
    </source>
</reference>
<dbReference type="SMART" id="SM00559">
    <property type="entry name" value="Ku78"/>
    <property type="match status" value="1"/>
</dbReference>